<dbReference type="RefSeq" id="WP_388325104.1">
    <property type="nucleotide sequence ID" value="NZ_JBIBCC010000015.1"/>
</dbReference>
<reference evidence="2 3" key="1">
    <citation type="submission" date="2024-10" db="EMBL/GenBank/DDBJ databases">
        <title>The Natural Products Discovery Center: Release of the First 8490 Sequenced Strains for Exploring Actinobacteria Biosynthetic Diversity.</title>
        <authorList>
            <person name="Kalkreuter E."/>
            <person name="Kautsar S.A."/>
            <person name="Yang D."/>
            <person name="Bader C.D."/>
            <person name="Teijaro C.N."/>
            <person name="Fluegel L."/>
            <person name="Davis C.M."/>
            <person name="Simpson J.R."/>
            <person name="Lauterbach L."/>
            <person name="Steele A.D."/>
            <person name="Gui C."/>
            <person name="Meng S."/>
            <person name="Li G."/>
            <person name="Viehrig K."/>
            <person name="Ye F."/>
            <person name="Su P."/>
            <person name="Kiefer A.F."/>
            <person name="Nichols A."/>
            <person name="Cepeda A.J."/>
            <person name="Yan W."/>
            <person name="Fan B."/>
            <person name="Jiang Y."/>
            <person name="Adhikari A."/>
            <person name="Zheng C.-J."/>
            <person name="Schuster L."/>
            <person name="Cowan T.M."/>
            <person name="Smanski M.J."/>
            <person name="Chevrette M.G."/>
            <person name="De Carvalho L.P.S."/>
            <person name="Shen B."/>
        </authorList>
    </citation>
    <scope>NUCLEOTIDE SEQUENCE [LARGE SCALE GENOMIC DNA]</scope>
    <source>
        <strain evidence="2 3">NPDC048320</strain>
    </source>
</reference>
<organism evidence="2 3">
    <name type="scientific">Streptomyces cinerochromogenes</name>
    <dbReference type="NCBI Taxonomy" id="66422"/>
    <lineage>
        <taxon>Bacteria</taxon>
        <taxon>Bacillati</taxon>
        <taxon>Actinomycetota</taxon>
        <taxon>Actinomycetes</taxon>
        <taxon>Kitasatosporales</taxon>
        <taxon>Streptomycetaceae</taxon>
        <taxon>Streptomyces</taxon>
    </lineage>
</organism>
<proteinExistence type="predicted"/>
<comment type="caution">
    <text evidence="2">The sequence shown here is derived from an EMBL/GenBank/DDBJ whole genome shotgun (WGS) entry which is preliminary data.</text>
</comment>
<evidence type="ECO:0000313" key="2">
    <source>
        <dbReference type="EMBL" id="MFG3009544.1"/>
    </source>
</evidence>
<dbReference type="EMBL" id="JBICYV010000002">
    <property type="protein sequence ID" value="MFG3009544.1"/>
    <property type="molecule type" value="Genomic_DNA"/>
</dbReference>
<sequence>MPAQSHLRQRLAPLLPVSGGAPHDVDPSGIPNPCFPREPGETA</sequence>
<protein>
    <submittedName>
        <fullName evidence="2">Uncharacterized protein</fullName>
    </submittedName>
</protein>
<feature type="region of interest" description="Disordered" evidence="1">
    <location>
        <begin position="1"/>
        <end position="43"/>
    </location>
</feature>
<dbReference type="Proteomes" id="UP001604267">
    <property type="component" value="Unassembled WGS sequence"/>
</dbReference>
<evidence type="ECO:0000313" key="3">
    <source>
        <dbReference type="Proteomes" id="UP001604267"/>
    </source>
</evidence>
<evidence type="ECO:0000256" key="1">
    <source>
        <dbReference type="SAM" id="MobiDB-lite"/>
    </source>
</evidence>
<keyword evidence="3" id="KW-1185">Reference proteome</keyword>
<gene>
    <name evidence="2" type="ORF">ACGFZB_03630</name>
</gene>
<accession>A0ABW7B0U8</accession>
<name>A0ABW7B0U8_9ACTN</name>